<keyword evidence="1" id="KW-0472">Membrane</keyword>
<evidence type="ECO:0000256" key="1">
    <source>
        <dbReference type="SAM" id="Phobius"/>
    </source>
</evidence>
<gene>
    <name evidence="2" type="ORF">A0128_04945</name>
</gene>
<dbReference type="InterPro" id="IPR052959">
    <property type="entry name" value="Inner_membrane_assoc"/>
</dbReference>
<sequence>MKITPQALMEEPDFKKLVRSRWIVSFTLLGLLFLLYYGYILSVAFFPEFLIQKVGRFSNIGILMSALVIFFSWILTLVYVFWANRYYDRNVDSLKKKLED</sequence>
<dbReference type="GO" id="GO:0005886">
    <property type="term" value="C:plasma membrane"/>
    <property type="evidence" value="ECO:0007669"/>
    <property type="project" value="TreeGrafter"/>
</dbReference>
<accession>A0A1D7V260</accession>
<dbReference type="InterPro" id="IPR007436">
    <property type="entry name" value="DUF485"/>
</dbReference>
<feature type="transmembrane region" description="Helical" evidence="1">
    <location>
        <begin position="21"/>
        <end position="40"/>
    </location>
</feature>
<evidence type="ECO:0000313" key="2">
    <source>
        <dbReference type="EMBL" id="AOP35918.1"/>
    </source>
</evidence>
<proteinExistence type="predicted"/>
<organism evidence="2 3">
    <name type="scientific">Leptospira tipperaryensis</name>
    <dbReference type="NCBI Taxonomy" id="2564040"/>
    <lineage>
        <taxon>Bacteria</taxon>
        <taxon>Pseudomonadati</taxon>
        <taxon>Spirochaetota</taxon>
        <taxon>Spirochaetia</taxon>
        <taxon>Leptospirales</taxon>
        <taxon>Leptospiraceae</taxon>
        <taxon>Leptospira</taxon>
    </lineage>
</organism>
<keyword evidence="3" id="KW-1185">Reference proteome</keyword>
<dbReference type="KEGG" id="laj:A0128_04945"/>
<dbReference type="RefSeq" id="WP_069609128.1">
    <property type="nucleotide sequence ID" value="NZ_CP015217.1"/>
</dbReference>
<dbReference type="PANTHER" id="PTHR38598:SF1">
    <property type="entry name" value="INNER MEMBRANE PROTEIN YJCH"/>
    <property type="match status" value="1"/>
</dbReference>
<dbReference type="Proteomes" id="UP000094197">
    <property type="component" value="Chromosome 1"/>
</dbReference>
<dbReference type="PANTHER" id="PTHR38598">
    <property type="entry name" value="INNER MEMBRANE PROTEIN YJCH"/>
    <property type="match status" value="1"/>
</dbReference>
<dbReference type="AlphaFoldDB" id="A0A1D7V260"/>
<dbReference type="Pfam" id="PF04341">
    <property type="entry name" value="DUF485"/>
    <property type="match status" value="1"/>
</dbReference>
<evidence type="ECO:0008006" key="4">
    <source>
        <dbReference type="Google" id="ProtNLM"/>
    </source>
</evidence>
<evidence type="ECO:0000313" key="3">
    <source>
        <dbReference type="Proteomes" id="UP000094197"/>
    </source>
</evidence>
<protein>
    <recommendedName>
        <fullName evidence="4">DUF485 domain-containing protein</fullName>
    </recommendedName>
</protein>
<feature type="transmembrane region" description="Helical" evidence="1">
    <location>
        <begin position="60"/>
        <end position="82"/>
    </location>
</feature>
<dbReference type="OrthoDB" id="9799991at2"/>
<name>A0A1D7V260_9LEPT</name>
<reference evidence="2 3" key="1">
    <citation type="submission" date="2016-04" db="EMBL/GenBank/DDBJ databases">
        <title>Complete genome seqeunce of Leptospira alstonii serovar Room22.</title>
        <authorList>
            <person name="Nally J.E."/>
            <person name="Bayles D.O."/>
            <person name="Hurley D."/>
            <person name="Fanning S."/>
            <person name="McMahon B.J."/>
            <person name="Arent Z."/>
        </authorList>
    </citation>
    <scope>NUCLEOTIDE SEQUENCE [LARGE SCALE GENOMIC DNA]</scope>
    <source>
        <strain evidence="2 3">GWTS #1</strain>
    </source>
</reference>
<dbReference type="EMBL" id="CP015217">
    <property type="protein sequence ID" value="AOP35918.1"/>
    <property type="molecule type" value="Genomic_DNA"/>
</dbReference>
<keyword evidence="1" id="KW-1133">Transmembrane helix</keyword>
<keyword evidence="1" id="KW-0812">Transmembrane</keyword>